<gene>
    <name evidence="2" type="ORF">BS50DRAFT_387471</name>
</gene>
<feature type="region of interest" description="Disordered" evidence="1">
    <location>
        <begin position="396"/>
        <end position="419"/>
    </location>
</feature>
<evidence type="ECO:0000256" key="1">
    <source>
        <dbReference type="SAM" id="MobiDB-lite"/>
    </source>
</evidence>
<reference evidence="2 3" key="1">
    <citation type="journal article" date="2018" name="Front. Microbiol.">
        <title>Genome-Wide Analysis of Corynespora cassiicola Leaf Fall Disease Putative Effectors.</title>
        <authorList>
            <person name="Lopez D."/>
            <person name="Ribeiro S."/>
            <person name="Label P."/>
            <person name="Fumanal B."/>
            <person name="Venisse J.S."/>
            <person name="Kohler A."/>
            <person name="de Oliveira R.R."/>
            <person name="Labutti K."/>
            <person name="Lipzen A."/>
            <person name="Lail K."/>
            <person name="Bauer D."/>
            <person name="Ohm R.A."/>
            <person name="Barry K.W."/>
            <person name="Spatafora J."/>
            <person name="Grigoriev I.V."/>
            <person name="Martin F.M."/>
            <person name="Pujade-Renaud V."/>
        </authorList>
    </citation>
    <scope>NUCLEOTIDE SEQUENCE [LARGE SCALE GENOMIC DNA]</scope>
    <source>
        <strain evidence="2 3">Philippines</strain>
    </source>
</reference>
<evidence type="ECO:0000313" key="2">
    <source>
        <dbReference type="EMBL" id="PSN67263.1"/>
    </source>
</evidence>
<dbReference type="OrthoDB" id="6079484at2759"/>
<evidence type="ECO:0000313" key="3">
    <source>
        <dbReference type="Proteomes" id="UP000240883"/>
    </source>
</evidence>
<dbReference type="STRING" id="1448308.A0A2T2NPC2"/>
<name>A0A2T2NPC2_CORCC</name>
<accession>A0A2T2NPC2</accession>
<dbReference type="AlphaFoldDB" id="A0A2T2NPC2"/>
<dbReference type="CDD" id="cd00303">
    <property type="entry name" value="retropepsin_like"/>
    <property type="match status" value="2"/>
</dbReference>
<proteinExistence type="predicted"/>
<dbReference type="Gene3D" id="2.40.70.10">
    <property type="entry name" value="Acid Proteases"/>
    <property type="match status" value="2"/>
</dbReference>
<dbReference type="Proteomes" id="UP000240883">
    <property type="component" value="Unassembled WGS sequence"/>
</dbReference>
<protein>
    <submittedName>
        <fullName evidence="2">Uncharacterized protein</fullName>
    </submittedName>
</protein>
<organism evidence="2 3">
    <name type="scientific">Corynespora cassiicola Philippines</name>
    <dbReference type="NCBI Taxonomy" id="1448308"/>
    <lineage>
        <taxon>Eukaryota</taxon>
        <taxon>Fungi</taxon>
        <taxon>Dikarya</taxon>
        <taxon>Ascomycota</taxon>
        <taxon>Pezizomycotina</taxon>
        <taxon>Dothideomycetes</taxon>
        <taxon>Pleosporomycetidae</taxon>
        <taxon>Pleosporales</taxon>
        <taxon>Corynesporascaceae</taxon>
        <taxon>Corynespora</taxon>
    </lineage>
</organism>
<dbReference type="SUPFAM" id="SSF50630">
    <property type="entry name" value="Acid proteases"/>
    <property type="match status" value="1"/>
</dbReference>
<dbReference type="EMBL" id="KZ678135">
    <property type="protein sequence ID" value="PSN67263.1"/>
    <property type="molecule type" value="Genomic_DNA"/>
</dbReference>
<dbReference type="InterPro" id="IPR021109">
    <property type="entry name" value="Peptidase_aspartic_dom_sf"/>
</dbReference>
<feature type="compositionally biased region" description="Low complexity" evidence="1">
    <location>
        <begin position="396"/>
        <end position="408"/>
    </location>
</feature>
<sequence>MSLLLQPDSGPISAKALQKKVLCRWTGRGELDFWSTTTIRDNFPTSSKTARQISEKFVPLYTEGRYVEAFPDTGSELNIISKNLCHKFGLFLDTSQAQPVRKPTGRKIMTLGTVDLDFLFLMESSNYIRKFHVLERTVHDIILGKSFLETTQTLTTFAHRIKSRLVDINSRMGRLLLLGSGAERVVGSINSIPATAMDDTGSDVMVISWKEAERLRLHISTDVSHRKTLEFIDGEEIFTDGAVLGADWRFGSDTHAKAIRVDLQVVRDLECSLILSNEILFENDAYSNSDYFLEEEKSQYTKNQSASLCVIMDRTGRKPIIDSVADCFRSKSSRARMEDQGLVRKAERTFDDEVARQLAEEERINALPEQMRRDAWEREDETRRRWNQTFIPQLSGQFSSSASNTSASGTGGRPLGLGTATKWTSWKRRLRVISKKTGTDSVP</sequence>
<keyword evidence="3" id="KW-1185">Reference proteome</keyword>